<feature type="domain" description="CCHC-type" evidence="2">
    <location>
        <begin position="213"/>
        <end position="229"/>
    </location>
</feature>
<evidence type="ECO:0000313" key="4">
    <source>
        <dbReference type="Proteomes" id="UP001347796"/>
    </source>
</evidence>
<dbReference type="InterPro" id="IPR036875">
    <property type="entry name" value="Znf_CCHC_sf"/>
</dbReference>
<comment type="caution">
    <text evidence="3">The sequence shown here is derived from an EMBL/GenBank/DDBJ whole genome shotgun (WGS) entry which is preliminary data.</text>
</comment>
<dbReference type="SUPFAM" id="SSF57756">
    <property type="entry name" value="Retrovirus zinc finger-like domains"/>
    <property type="match status" value="1"/>
</dbReference>
<feature type="domain" description="CCHC-type" evidence="2">
    <location>
        <begin position="194"/>
        <end position="210"/>
    </location>
</feature>
<evidence type="ECO:0000259" key="2">
    <source>
        <dbReference type="SMART" id="SM00343"/>
    </source>
</evidence>
<dbReference type="GO" id="GO:0008270">
    <property type="term" value="F:zinc ion binding"/>
    <property type="evidence" value="ECO:0007669"/>
    <property type="project" value="InterPro"/>
</dbReference>
<proteinExistence type="predicted"/>
<accession>A0AAN8JM31</accession>
<evidence type="ECO:0000313" key="3">
    <source>
        <dbReference type="EMBL" id="KAK6178179.1"/>
    </source>
</evidence>
<name>A0AAN8JM31_PATCE</name>
<dbReference type="Proteomes" id="UP001347796">
    <property type="component" value="Unassembled WGS sequence"/>
</dbReference>
<reference evidence="3 4" key="1">
    <citation type="submission" date="2024-01" db="EMBL/GenBank/DDBJ databases">
        <title>The genome of the rayed Mediterranean limpet Patella caerulea (Linnaeus, 1758).</title>
        <authorList>
            <person name="Anh-Thu Weber A."/>
            <person name="Halstead-Nussloch G."/>
        </authorList>
    </citation>
    <scope>NUCLEOTIDE SEQUENCE [LARGE SCALE GENOMIC DNA]</scope>
    <source>
        <strain evidence="3">AATW-2023a</strain>
        <tissue evidence="3">Whole specimen</tissue>
    </source>
</reference>
<organism evidence="3 4">
    <name type="scientific">Patella caerulea</name>
    <name type="common">Rayed Mediterranean limpet</name>
    <dbReference type="NCBI Taxonomy" id="87958"/>
    <lineage>
        <taxon>Eukaryota</taxon>
        <taxon>Metazoa</taxon>
        <taxon>Spiralia</taxon>
        <taxon>Lophotrochozoa</taxon>
        <taxon>Mollusca</taxon>
        <taxon>Gastropoda</taxon>
        <taxon>Patellogastropoda</taxon>
        <taxon>Patelloidea</taxon>
        <taxon>Patellidae</taxon>
        <taxon>Patella</taxon>
    </lineage>
</organism>
<dbReference type="GO" id="GO:0003676">
    <property type="term" value="F:nucleic acid binding"/>
    <property type="evidence" value="ECO:0007669"/>
    <property type="project" value="InterPro"/>
</dbReference>
<sequence>MDSPIPPTPIKERKTKQKRPNTEDVSELFNLKSKISKAWPRFLLIESPSTDLSKVSPFLITKGIAGLAAEPKAIKKLKNGTLLIECAKEQHATMLLTSTSLAFIPIKVSPHRSLNSSRGVIRCRDLEGSSEDEMVQYLSSQGVSHVKRISVRRGDKVIATSTYILTFDRPEIPKTLKAGYLNISVDSYISNPLRCYKCHKFGHSKTVCRGKDTCARCGHDGHESATCQADFCCVNCKGKHFAYSRECPIWQKEKRIQQVMSERKMSYFDAKKQVELSTLFPIAPQGKSYSIVAKVSTRTTSVQTDLTWHEKDDVRKVIPSDHIKGVSGSSQTSESSTIIINTLPDEGPPSLPQLRMLGSFLTLQPRRARGYLPRLPLKLSSLIPVLLDQGRN</sequence>
<protein>
    <recommendedName>
        <fullName evidence="2">CCHC-type domain-containing protein</fullName>
    </recommendedName>
</protein>
<dbReference type="SMART" id="SM00343">
    <property type="entry name" value="ZnF_C2HC"/>
    <property type="match status" value="2"/>
</dbReference>
<dbReference type="AlphaFoldDB" id="A0AAN8JM31"/>
<gene>
    <name evidence="3" type="ORF">SNE40_012989</name>
</gene>
<keyword evidence="4" id="KW-1185">Reference proteome</keyword>
<evidence type="ECO:0000256" key="1">
    <source>
        <dbReference type="SAM" id="MobiDB-lite"/>
    </source>
</evidence>
<dbReference type="InterPro" id="IPR001878">
    <property type="entry name" value="Znf_CCHC"/>
</dbReference>
<dbReference type="EMBL" id="JAZGQO010000009">
    <property type="protein sequence ID" value="KAK6178179.1"/>
    <property type="molecule type" value="Genomic_DNA"/>
</dbReference>
<feature type="region of interest" description="Disordered" evidence="1">
    <location>
        <begin position="1"/>
        <end position="23"/>
    </location>
</feature>